<dbReference type="InterPro" id="IPR045864">
    <property type="entry name" value="aa-tRNA-synth_II/BPL/LPL"/>
</dbReference>
<dbReference type="Gene3D" id="1.10.10.10">
    <property type="entry name" value="Winged helix-like DNA-binding domain superfamily/Winged helix DNA-binding domain"/>
    <property type="match status" value="1"/>
</dbReference>
<keyword evidence="1 8" id="KW-0436">Ligase</keyword>
<dbReference type="Proteomes" id="UP000256774">
    <property type="component" value="Unassembled WGS sequence"/>
</dbReference>
<protein>
    <recommendedName>
        <fullName evidence="5">biotin--[biotin carboxyl-carrier protein] ligase</fullName>
        <ecNumber evidence="5">6.3.4.15</ecNumber>
    </recommendedName>
</protein>
<dbReference type="InterPro" id="IPR003142">
    <property type="entry name" value="BPL_C"/>
</dbReference>
<dbReference type="EC" id="6.3.4.15" evidence="5"/>
<dbReference type="InterPro" id="IPR004143">
    <property type="entry name" value="BPL_LPL_catalytic"/>
</dbReference>
<dbReference type="SUPFAM" id="SSF55681">
    <property type="entry name" value="Class II aaRS and biotin synthetases"/>
    <property type="match status" value="1"/>
</dbReference>
<evidence type="ECO:0000256" key="6">
    <source>
        <dbReference type="ARBA" id="ARBA00047846"/>
    </source>
</evidence>
<dbReference type="PANTHER" id="PTHR12835:SF5">
    <property type="entry name" value="BIOTIN--PROTEIN LIGASE"/>
    <property type="match status" value="1"/>
</dbReference>
<dbReference type="OrthoDB" id="9807064at2"/>
<accession>A0A3E0H4X6</accession>
<gene>
    <name evidence="8" type="ORF">DFR26_0773</name>
</gene>
<dbReference type="SUPFAM" id="SSF50037">
    <property type="entry name" value="C-terminal domain of transcriptional repressors"/>
    <property type="match status" value="1"/>
</dbReference>
<dbReference type="Gene3D" id="3.30.930.10">
    <property type="entry name" value="Bira Bifunctional Protein, Domain 2"/>
    <property type="match status" value="1"/>
</dbReference>
<evidence type="ECO:0000256" key="2">
    <source>
        <dbReference type="ARBA" id="ARBA00022741"/>
    </source>
</evidence>
<dbReference type="InterPro" id="IPR013196">
    <property type="entry name" value="HTH_11"/>
</dbReference>
<comment type="caution">
    <text evidence="8">The sequence shown here is derived from an EMBL/GenBank/DDBJ whole genome shotgun (WGS) entry which is preliminary data.</text>
</comment>
<organism evidence="8 9">
    <name type="scientific">Paraperlucidibaca baekdonensis</name>
    <dbReference type="NCBI Taxonomy" id="748120"/>
    <lineage>
        <taxon>Bacteria</taxon>
        <taxon>Pseudomonadati</taxon>
        <taxon>Pseudomonadota</taxon>
        <taxon>Gammaproteobacteria</taxon>
        <taxon>Moraxellales</taxon>
        <taxon>Moraxellaceae</taxon>
        <taxon>Paraperlucidibaca</taxon>
    </lineage>
</organism>
<proteinExistence type="predicted"/>
<dbReference type="PROSITE" id="PS51733">
    <property type="entry name" value="BPL_LPL_CATALYTIC"/>
    <property type="match status" value="1"/>
</dbReference>
<evidence type="ECO:0000256" key="3">
    <source>
        <dbReference type="ARBA" id="ARBA00022840"/>
    </source>
</evidence>
<evidence type="ECO:0000313" key="8">
    <source>
        <dbReference type="EMBL" id="REH38621.1"/>
    </source>
</evidence>
<dbReference type="Gene3D" id="2.30.30.100">
    <property type="match status" value="1"/>
</dbReference>
<comment type="catalytic activity">
    <reaction evidence="6">
        <text>biotin + L-lysyl-[protein] + ATP = N(6)-biotinyl-L-lysyl-[protein] + AMP + diphosphate + H(+)</text>
        <dbReference type="Rhea" id="RHEA:11756"/>
        <dbReference type="Rhea" id="RHEA-COMP:9752"/>
        <dbReference type="Rhea" id="RHEA-COMP:10505"/>
        <dbReference type="ChEBI" id="CHEBI:15378"/>
        <dbReference type="ChEBI" id="CHEBI:29969"/>
        <dbReference type="ChEBI" id="CHEBI:30616"/>
        <dbReference type="ChEBI" id="CHEBI:33019"/>
        <dbReference type="ChEBI" id="CHEBI:57586"/>
        <dbReference type="ChEBI" id="CHEBI:83144"/>
        <dbReference type="ChEBI" id="CHEBI:456215"/>
        <dbReference type="EC" id="6.3.4.15"/>
    </reaction>
</comment>
<evidence type="ECO:0000256" key="5">
    <source>
        <dbReference type="ARBA" id="ARBA00024227"/>
    </source>
</evidence>
<dbReference type="Pfam" id="PF03099">
    <property type="entry name" value="BPL_LplA_LipB"/>
    <property type="match status" value="1"/>
</dbReference>
<feature type="domain" description="BPL/LPL catalytic" evidence="7">
    <location>
        <begin position="81"/>
        <end position="254"/>
    </location>
</feature>
<dbReference type="GO" id="GO:0004077">
    <property type="term" value="F:biotin--[biotin carboxyl-carrier protein] ligase activity"/>
    <property type="evidence" value="ECO:0007669"/>
    <property type="project" value="UniProtKB-EC"/>
</dbReference>
<dbReference type="RefSeq" id="WP_116207657.1">
    <property type="nucleotide sequence ID" value="NZ_QUNR01000002.1"/>
</dbReference>
<dbReference type="GO" id="GO:0005524">
    <property type="term" value="F:ATP binding"/>
    <property type="evidence" value="ECO:0007669"/>
    <property type="project" value="UniProtKB-KW"/>
</dbReference>
<name>A0A3E0H4X6_9GAMM</name>
<dbReference type="InterPro" id="IPR036390">
    <property type="entry name" value="WH_DNA-bd_sf"/>
</dbReference>
<evidence type="ECO:0000313" key="9">
    <source>
        <dbReference type="Proteomes" id="UP000256774"/>
    </source>
</evidence>
<dbReference type="EMBL" id="QUNR01000002">
    <property type="protein sequence ID" value="REH38621.1"/>
    <property type="molecule type" value="Genomic_DNA"/>
</dbReference>
<keyword evidence="9" id="KW-1185">Reference proteome</keyword>
<evidence type="ECO:0000259" key="7">
    <source>
        <dbReference type="PROSITE" id="PS51733"/>
    </source>
</evidence>
<dbReference type="InterPro" id="IPR036388">
    <property type="entry name" value="WH-like_DNA-bd_sf"/>
</dbReference>
<reference evidence="8 9" key="1">
    <citation type="submission" date="2018-08" db="EMBL/GenBank/DDBJ databases">
        <title>Genomic Encyclopedia of Type Strains, Phase IV (KMG-IV): sequencing the most valuable type-strain genomes for metagenomic binning, comparative biology and taxonomic classification.</title>
        <authorList>
            <person name="Goeker M."/>
        </authorList>
    </citation>
    <scope>NUCLEOTIDE SEQUENCE [LARGE SCALE GENOMIC DNA]</scope>
    <source>
        <strain evidence="8 9">DSM 26022</strain>
    </source>
</reference>
<evidence type="ECO:0000256" key="4">
    <source>
        <dbReference type="ARBA" id="ARBA00023267"/>
    </source>
</evidence>
<dbReference type="CDD" id="cd16442">
    <property type="entry name" value="BPL"/>
    <property type="match status" value="1"/>
</dbReference>
<dbReference type="Pfam" id="PF08279">
    <property type="entry name" value="HTH_11"/>
    <property type="match status" value="1"/>
</dbReference>
<dbReference type="Pfam" id="PF02237">
    <property type="entry name" value="BPL_C"/>
    <property type="match status" value="1"/>
</dbReference>
<dbReference type="SUPFAM" id="SSF46785">
    <property type="entry name" value="Winged helix' DNA-binding domain"/>
    <property type="match status" value="1"/>
</dbReference>
<dbReference type="InterPro" id="IPR008988">
    <property type="entry name" value="Transcriptional_repressor_C"/>
</dbReference>
<dbReference type="NCBIfam" id="TIGR00121">
    <property type="entry name" value="birA_ligase"/>
    <property type="match status" value="1"/>
</dbReference>
<sequence>MSTSLLLALSYEQPTSGERLAKEYGCTRAAIAKRINALRDAGVLIDAIAREGYRYGYPYCWWQDMLMQREMAVVAPRLAWHILPSVDSTNHWMREHLKSSATGLMHLAVSDFQRAGQGRRGRQWLSWPGRQMTVTMGLVSSSSPVAWVGVAIAVGVCIAQILNAQGWPVSLKWPNDLWLGGAKLGGILIEMDAMAEGPSHLIIGFGINEHVLSGERESLAREVAALSDAKQPYDRHVLLGQIAASLSTMLESFAETGLAPWHAAWRRFDVLHGCEVNFERNGQWRSGIAQGIDAQGALQIRQGDELVSCHSGEVSVCAI</sequence>
<keyword evidence="4" id="KW-0092">Biotin</keyword>
<dbReference type="GO" id="GO:0005737">
    <property type="term" value="C:cytoplasm"/>
    <property type="evidence" value="ECO:0007669"/>
    <property type="project" value="TreeGrafter"/>
</dbReference>
<keyword evidence="2" id="KW-0547">Nucleotide-binding</keyword>
<dbReference type="InterPro" id="IPR004408">
    <property type="entry name" value="Biotin_CoA_COase_ligase"/>
</dbReference>
<evidence type="ECO:0000256" key="1">
    <source>
        <dbReference type="ARBA" id="ARBA00022598"/>
    </source>
</evidence>
<keyword evidence="3" id="KW-0067">ATP-binding</keyword>
<dbReference type="PANTHER" id="PTHR12835">
    <property type="entry name" value="BIOTIN PROTEIN LIGASE"/>
    <property type="match status" value="1"/>
</dbReference>
<dbReference type="AlphaFoldDB" id="A0A3E0H4X6"/>